<dbReference type="InterPro" id="IPR014710">
    <property type="entry name" value="RmlC-like_jellyroll"/>
</dbReference>
<keyword evidence="12" id="KW-0175">Coiled coil</keyword>
<dbReference type="SMART" id="SM00100">
    <property type="entry name" value="cNMP"/>
    <property type="match status" value="1"/>
</dbReference>
<feature type="transmembrane region" description="Helical" evidence="14">
    <location>
        <begin position="300"/>
        <end position="317"/>
    </location>
</feature>
<dbReference type="GO" id="GO:0005886">
    <property type="term" value="C:plasma membrane"/>
    <property type="evidence" value="ECO:0007669"/>
    <property type="project" value="TreeGrafter"/>
</dbReference>
<keyword evidence="10 14" id="KW-0472">Membrane</keyword>
<dbReference type="FunFam" id="1.10.287.70:FF:000275">
    <property type="entry name" value="Potassium voltage-gated channel subfamily H member 8"/>
    <property type="match status" value="1"/>
</dbReference>
<feature type="domain" description="Cyclic nucleotide-binding" evidence="15">
    <location>
        <begin position="564"/>
        <end position="663"/>
    </location>
</feature>
<keyword evidence="11" id="KW-0407">Ion channel</keyword>
<feature type="coiled-coil region" evidence="12">
    <location>
        <begin position="790"/>
        <end position="824"/>
    </location>
</feature>
<dbReference type="Gene3D" id="1.10.1200.260">
    <property type="match status" value="1"/>
</dbReference>
<keyword evidence="8 14" id="KW-1133">Transmembrane helix</keyword>
<evidence type="ECO:0000256" key="10">
    <source>
        <dbReference type="ARBA" id="ARBA00023136"/>
    </source>
</evidence>
<dbReference type="RefSeq" id="XP_036367958.1">
    <property type="nucleotide sequence ID" value="XM_036512065.1"/>
</dbReference>
<dbReference type="InterPro" id="IPR000595">
    <property type="entry name" value="cNMP-bd_dom"/>
</dbReference>
<keyword evidence="4 14" id="KW-0812">Transmembrane</keyword>
<feature type="transmembrane region" description="Helical" evidence="14">
    <location>
        <begin position="413"/>
        <end position="432"/>
    </location>
</feature>
<proteinExistence type="predicted"/>
<dbReference type="Gene3D" id="2.60.120.10">
    <property type="entry name" value="Jelly Rolls"/>
    <property type="match status" value="1"/>
</dbReference>
<dbReference type="InterPro" id="IPR003938">
    <property type="entry name" value="K_chnl_volt-dep_EAG/ELK/ERG"/>
</dbReference>
<evidence type="ECO:0000256" key="4">
    <source>
        <dbReference type="ARBA" id="ARBA00022692"/>
    </source>
</evidence>
<evidence type="ECO:0000256" key="6">
    <source>
        <dbReference type="ARBA" id="ARBA00022882"/>
    </source>
</evidence>
<dbReference type="PRINTS" id="PR01463">
    <property type="entry name" value="EAGCHANLFMLY"/>
</dbReference>
<dbReference type="Pfam" id="PF13426">
    <property type="entry name" value="PAS_9"/>
    <property type="match status" value="1"/>
</dbReference>
<evidence type="ECO:0000313" key="18">
    <source>
        <dbReference type="RefSeq" id="XP_036367958.1"/>
    </source>
</evidence>
<feature type="region of interest" description="Disordered" evidence="13">
    <location>
        <begin position="886"/>
        <end position="907"/>
    </location>
</feature>
<feature type="compositionally biased region" description="Basic and acidic residues" evidence="13">
    <location>
        <begin position="960"/>
        <end position="969"/>
    </location>
</feature>
<evidence type="ECO:0000259" key="15">
    <source>
        <dbReference type="PROSITE" id="PS50042"/>
    </source>
</evidence>
<dbReference type="SUPFAM" id="SSF55785">
    <property type="entry name" value="PYP-like sensor domain (PAS domain)"/>
    <property type="match status" value="1"/>
</dbReference>
<dbReference type="Gene3D" id="3.30.450.20">
    <property type="entry name" value="PAS domain"/>
    <property type="match status" value="1"/>
</dbReference>
<evidence type="ECO:0000256" key="1">
    <source>
        <dbReference type="ARBA" id="ARBA00004141"/>
    </source>
</evidence>
<dbReference type="InterPro" id="IPR035965">
    <property type="entry name" value="PAS-like_dom_sf"/>
</dbReference>
<evidence type="ECO:0000256" key="8">
    <source>
        <dbReference type="ARBA" id="ARBA00022989"/>
    </source>
</evidence>
<evidence type="ECO:0000256" key="12">
    <source>
        <dbReference type="SAM" id="Coils"/>
    </source>
</evidence>
<protein>
    <submittedName>
        <fullName evidence="18">Potassium voltage-gated channel subfamily H member 8-like isoform X1</fullName>
    </submittedName>
</protein>
<dbReference type="PROSITE" id="PS50042">
    <property type="entry name" value="CNMP_BINDING_3"/>
    <property type="match status" value="1"/>
</dbReference>
<keyword evidence="6" id="KW-0851">Voltage-gated channel</keyword>
<dbReference type="CDD" id="cd00038">
    <property type="entry name" value="CAP_ED"/>
    <property type="match status" value="1"/>
</dbReference>
<dbReference type="PROSITE" id="PS50112">
    <property type="entry name" value="PAS"/>
    <property type="match status" value="1"/>
</dbReference>
<keyword evidence="2" id="KW-0813">Transport</keyword>
<evidence type="ECO:0000256" key="3">
    <source>
        <dbReference type="ARBA" id="ARBA00022538"/>
    </source>
</evidence>
<reference evidence="18" key="1">
    <citation type="submission" date="2025-08" db="UniProtKB">
        <authorList>
            <consortium name="RefSeq"/>
        </authorList>
    </citation>
    <scope>IDENTIFICATION</scope>
</reference>
<feature type="domain" description="PAS" evidence="16">
    <location>
        <begin position="36"/>
        <end position="85"/>
    </location>
</feature>
<dbReference type="SUPFAM" id="SSF81324">
    <property type="entry name" value="Voltage-gated potassium channels"/>
    <property type="match status" value="1"/>
</dbReference>
<dbReference type="InterPro" id="IPR000014">
    <property type="entry name" value="PAS"/>
</dbReference>
<comment type="subcellular location">
    <subcellularLocation>
        <location evidence="1">Membrane</location>
        <topology evidence="1">Multi-pass membrane protein</topology>
    </subcellularLocation>
</comment>
<dbReference type="Pfam" id="PF00520">
    <property type="entry name" value="Ion_trans"/>
    <property type="match status" value="1"/>
</dbReference>
<evidence type="ECO:0000256" key="14">
    <source>
        <dbReference type="SAM" id="Phobius"/>
    </source>
</evidence>
<keyword evidence="7" id="KW-0630">Potassium</keyword>
<dbReference type="InterPro" id="IPR018490">
    <property type="entry name" value="cNMP-bd_dom_sf"/>
</dbReference>
<keyword evidence="17" id="KW-1185">Reference proteome</keyword>
<dbReference type="InterPro" id="IPR050818">
    <property type="entry name" value="KCNH_animal-type"/>
</dbReference>
<keyword evidence="3" id="KW-0633">Potassium transport</keyword>
<dbReference type="AlphaFoldDB" id="A0A7E6FK19"/>
<accession>A0A7E6FK19</accession>
<dbReference type="Pfam" id="PF00027">
    <property type="entry name" value="cNMP_binding"/>
    <property type="match status" value="1"/>
</dbReference>
<dbReference type="SUPFAM" id="SSF51206">
    <property type="entry name" value="cAMP-binding domain-like"/>
    <property type="match status" value="1"/>
</dbReference>
<feature type="transmembrane region" description="Helical" evidence="14">
    <location>
        <begin position="444"/>
        <end position="468"/>
    </location>
</feature>
<dbReference type="InterPro" id="IPR003950">
    <property type="entry name" value="K_chnl_volt-dep_ELK"/>
</dbReference>
<feature type="compositionally biased region" description="Basic and acidic residues" evidence="13">
    <location>
        <begin position="943"/>
        <end position="952"/>
    </location>
</feature>
<feature type="region of interest" description="Disordered" evidence="13">
    <location>
        <begin position="735"/>
        <end position="761"/>
    </location>
</feature>
<name>A0A7E6FK19_9MOLL</name>
<dbReference type="GO" id="GO:0005249">
    <property type="term" value="F:voltage-gated potassium channel activity"/>
    <property type="evidence" value="ECO:0007669"/>
    <property type="project" value="InterPro"/>
</dbReference>
<sequence length="1047" mass="119641">MKKTKEMSLLKDLEKVLKTMGKKYPGNFVLGNAKSDGLPVVYCSEGFFEITGFRRSQVIGKRCSCSFLYGALTKEESKQKVEDALIYQQETKVNICLYTKYGNPFWCQVEIIPITNENQEVVLFLVSFYQNMPKDQNIESEITEHDPDILSSPTNESNFQKRKQRGRQVLFNLSKQFKSSRKKMSQLDKLQEAVSGQQTVPEYKVEVQKKGRGIILHYGFVKVLWDWLIMLCTFYIAIMVPFNAAFIVGEFVRTTIYADVAVEIIFGIDIILNFRTTYVSNTGQVIYDGKLIALNYIKQWFLMDLLAAIPFDLLYAFQVETGTLIPLLKVARLLRLIRLFQKMDRYSQYGSVVIILLLSMFTLTAHWLACVWYSIGKFELQKHPTSWRIGWLNELADTLNRPIMNRTHLPDMWSCYLTALYFTCSSLTTVGFGNVSANTNAEKIFSVCAMLIGAMMYALVFGNVTAIVQRAYARRATFHMKTNDLKEFYHTYNIPKPLKHRIQDYFQSMWTMNNGINLNELFYEFPDEMKGEISMHLHKEILSLPLFKCATHGCMKAISLQIRRTFCAPGEYLIHRGDAISYLYFILSGSLEILKDDKVVALLGKGDLFGIDLQFEDPVASSSCSVKSLTYCELQCINLMGFISVLSLYPSVAEKIANAVQQELTFNLKDCEIDLETENNFDNTRPSIIDGDDRNNCNSSAIVPRYLLPGSGDIDNFGRNNLIRRWLRKRNTFPKLQKQQQRRTSMPVPRNNASFSSSSTISREDMEIGNNAHIKGKVNFQNVVEKITKRKNIQNTLRRKIQEMKKLKTQKEDSQKNLENSSVEKCQMKEQIICLTEEMNRVHHEVRSALHLLCELTNKSMNSVLEQVTVPEVKIIRDCPRDSIDYNPDSQISECTDDNPHIPSSPRLTISSKALADLTDTEFSDNLEDSSVKKKVLQLEAPTHLEDTHHEISPQVAPRKSKEANRKSSESPQISVIFEPNSTKLNCPVNSNVDILRNRGQSDRPQRAAAESSSTNLTKPLPLGLTNFPFADEDNEKKSIVTEMTNV</sequence>
<keyword evidence="9" id="KW-0406">Ion transport</keyword>
<evidence type="ECO:0000259" key="16">
    <source>
        <dbReference type="PROSITE" id="PS50112"/>
    </source>
</evidence>
<dbReference type="Proteomes" id="UP000515154">
    <property type="component" value="Linkage group LG21"/>
</dbReference>
<evidence type="ECO:0000313" key="17">
    <source>
        <dbReference type="Proteomes" id="UP000515154"/>
    </source>
</evidence>
<feature type="transmembrane region" description="Helical" evidence="14">
    <location>
        <begin position="227"/>
        <end position="248"/>
    </location>
</feature>
<evidence type="ECO:0000256" key="5">
    <source>
        <dbReference type="ARBA" id="ARBA00022826"/>
    </source>
</evidence>
<dbReference type="FunFam" id="2.60.120.10:FF:000061">
    <property type="entry name" value="Potassium voltage-gated channel subfamily H member 3"/>
    <property type="match status" value="1"/>
</dbReference>
<dbReference type="CDD" id="cd00130">
    <property type="entry name" value="PAS"/>
    <property type="match status" value="1"/>
</dbReference>
<evidence type="ECO:0000256" key="9">
    <source>
        <dbReference type="ARBA" id="ARBA00023065"/>
    </source>
</evidence>
<dbReference type="PRINTS" id="PR01465">
    <property type="entry name" value="ELKCHANNEL"/>
</dbReference>
<organism evidence="17 18">
    <name type="scientific">Octopus sinensis</name>
    <name type="common">East Asian common octopus</name>
    <dbReference type="NCBI Taxonomy" id="2607531"/>
    <lineage>
        <taxon>Eukaryota</taxon>
        <taxon>Metazoa</taxon>
        <taxon>Spiralia</taxon>
        <taxon>Lophotrochozoa</taxon>
        <taxon>Mollusca</taxon>
        <taxon>Cephalopoda</taxon>
        <taxon>Coleoidea</taxon>
        <taxon>Octopodiformes</taxon>
        <taxon>Octopoda</taxon>
        <taxon>Incirrata</taxon>
        <taxon>Octopodidae</taxon>
        <taxon>Octopus</taxon>
    </lineage>
</organism>
<feature type="region of interest" description="Disordered" evidence="13">
    <location>
        <begin position="942"/>
        <end position="975"/>
    </location>
</feature>
<evidence type="ECO:0000256" key="11">
    <source>
        <dbReference type="ARBA" id="ARBA00023303"/>
    </source>
</evidence>
<dbReference type="KEGG" id="osn:115222810"/>
<dbReference type="PANTHER" id="PTHR10217:SF637">
    <property type="entry name" value="EAG-LIKE K[+] CHANNEL, ISOFORM A"/>
    <property type="match status" value="1"/>
</dbReference>
<evidence type="ECO:0000256" key="2">
    <source>
        <dbReference type="ARBA" id="ARBA00022448"/>
    </source>
</evidence>
<dbReference type="Gene3D" id="1.10.287.70">
    <property type="match status" value="1"/>
</dbReference>
<dbReference type="PANTHER" id="PTHR10217">
    <property type="entry name" value="VOLTAGE AND LIGAND GATED POTASSIUM CHANNEL"/>
    <property type="match status" value="1"/>
</dbReference>
<dbReference type="GO" id="GO:0034702">
    <property type="term" value="C:monoatomic ion channel complex"/>
    <property type="evidence" value="ECO:0007669"/>
    <property type="project" value="UniProtKB-KW"/>
</dbReference>
<evidence type="ECO:0000256" key="7">
    <source>
        <dbReference type="ARBA" id="ARBA00022958"/>
    </source>
</evidence>
<feature type="region of interest" description="Disordered" evidence="13">
    <location>
        <begin position="999"/>
        <end position="1020"/>
    </location>
</feature>
<keyword evidence="5" id="KW-0631">Potassium channel</keyword>
<gene>
    <name evidence="18" type="primary">LOC115222810</name>
</gene>
<evidence type="ECO:0000256" key="13">
    <source>
        <dbReference type="SAM" id="MobiDB-lite"/>
    </source>
</evidence>
<feature type="transmembrane region" description="Helical" evidence="14">
    <location>
        <begin position="349"/>
        <end position="375"/>
    </location>
</feature>
<dbReference type="InterPro" id="IPR005821">
    <property type="entry name" value="Ion_trans_dom"/>
</dbReference>
<dbReference type="GO" id="GO:0042391">
    <property type="term" value="P:regulation of membrane potential"/>
    <property type="evidence" value="ECO:0007669"/>
    <property type="project" value="TreeGrafter"/>
</dbReference>
<feature type="transmembrane region" description="Helical" evidence="14">
    <location>
        <begin position="254"/>
        <end position="274"/>
    </location>
</feature>